<evidence type="ECO:0008006" key="4">
    <source>
        <dbReference type="Google" id="ProtNLM"/>
    </source>
</evidence>
<evidence type="ECO:0000313" key="2">
    <source>
        <dbReference type="EMBL" id="EON77267.1"/>
    </source>
</evidence>
<keyword evidence="1" id="KW-0732">Signal</keyword>
<gene>
    <name evidence="2" type="ORF">ADIS_2135</name>
</gene>
<reference evidence="2 3" key="1">
    <citation type="submission" date="2013-02" db="EMBL/GenBank/DDBJ databases">
        <title>A novel strain isolated from Lonar lake, Maharashtra, India.</title>
        <authorList>
            <person name="Singh A."/>
        </authorList>
    </citation>
    <scope>NUCLEOTIDE SEQUENCE [LARGE SCALE GENOMIC DNA]</scope>
    <source>
        <strain evidence="2 3">AK24</strain>
    </source>
</reference>
<comment type="caution">
    <text evidence="2">The sequence shown here is derived from an EMBL/GenBank/DDBJ whole genome shotgun (WGS) entry which is preliminary data.</text>
</comment>
<dbReference type="RefSeq" id="WP_010854273.1">
    <property type="nucleotide sequence ID" value="NZ_AQHR01000059.1"/>
</dbReference>
<accession>R7ZT56</accession>
<name>R7ZT56_9BACT</name>
<feature type="chain" id="PRO_5004461926" description="Outer membrane protein beta-barrel domain-containing protein" evidence="1">
    <location>
        <begin position="23"/>
        <end position="194"/>
    </location>
</feature>
<evidence type="ECO:0000313" key="3">
    <source>
        <dbReference type="Proteomes" id="UP000013909"/>
    </source>
</evidence>
<dbReference type="AlphaFoldDB" id="R7ZT56"/>
<organism evidence="2 3">
    <name type="scientific">Lunatimonas lonarensis</name>
    <dbReference type="NCBI Taxonomy" id="1232681"/>
    <lineage>
        <taxon>Bacteria</taxon>
        <taxon>Pseudomonadati</taxon>
        <taxon>Bacteroidota</taxon>
        <taxon>Cytophagia</taxon>
        <taxon>Cytophagales</taxon>
        <taxon>Cyclobacteriaceae</taxon>
    </lineage>
</organism>
<sequence length="194" mass="21644">MKQFIGYLFLSFLFLAPLSASYAQFAKGEAFIGGGINLDVYTATNSQTRTLFGLQPSIGIFTSSQDAVGISPVLSINSGLSSTYARHSGGVSLFYRRYVTITEKLFFQFGPSMVYLTNLSDEYKFNDLSLRFSPGMTYRPTTRWMFDLSLGSLNYRLVNRAISTTSKNTSRQFTANVSNSGFVTVAYIFTRKNQ</sequence>
<proteinExistence type="predicted"/>
<dbReference type="EMBL" id="AQHR01000059">
    <property type="protein sequence ID" value="EON77267.1"/>
    <property type="molecule type" value="Genomic_DNA"/>
</dbReference>
<evidence type="ECO:0000256" key="1">
    <source>
        <dbReference type="SAM" id="SignalP"/>
    </source>
</evidence>
<protein>
    <recommendedName>
        <fullName evidence="4">Outer membrane protein beta-barrel domain-containing protein</fullName>
    </recommendedName>
</protein>
<dbReference type="Proteomes" id="UP000013909">
    <property type="component" value="Unassembled WGS sequence"/>
</dbReference>
<feature type="signal peptide" evidence="1">
    <location>
        <begin position="1"/>
        <end position="22"/>
    </location>
</feature>
<dbReference type="OrthoDB" id="945117at2"/>
<dbReference type="STRING" id="1232681.ADIS_2135"/>
<keyword evidence="3" id="KW-1185">Reference proteome</keyword>